<dbReference type="RefSeq" id="WP_183338723.1">
    <property type="nucleotide sequence ID" value="NZ_JACHZG010000001.1"/>
</dbReference>
<comment type="caution">
    <text evidence="1">The sequence shown here is derived from an EMBL/GenBank/DDBJ whole genome shotgun (WGS) entry which is preliminary data.</text>
</comment>
<dbReference type="AlphaFoldDB" id="A0A7W5P7D8"/>
<dbReference type="Proteomes" id="UP000565572">
    <property type="component" value="Unassembled WGS sequence"/>
</dbReference>
<reference evidence="1 2" key="1">
    <citation type="submission" date="2020-08" db="EMBL/GenBank/DDBJ databases">
        <title>Sequencing the genomes of 1000 actinobacteria strains.</title>
        <authorList>
            <person name="Klenk H.-P."/>
        </authorList>
    </citation>
    <scope>NUCLEOTIDE SEQUENCE [LARGE SCALE GENOMIC DNA]</scope>
    <source>
        <strain evidence="1 2">DSM 11053</strain>
    </source>
</reference>
<protein>
    <submittedName>
        <fullName evidence="1">Uncharacterized protein</fullName>
    </submittedName>
</protein>
<proteinExistence type="predicted"/>
<dbReference type="EMBL" id="JACHZG010000001">
    <property type="protein sequence ID" value="MBB3327470.1"/>
    <property type="molecule type" value="Genomic_DNA"/>
</dbReference>
<keyword evidence="2" id="KW-1185">Reference proteome</keyword>
<sequence>MPRLTTKRQTAVECVAHGQRCALFAGRGYRSSRCEPAEAQPRQLTELFALMGVDPVEQQRRDTRPLAEQDADYWRALEQAKAGNAEREAALSRG</sequence>
<gene>
    <name evidence="1" type="ORF">FHX39_002414</name>
</gene>
<accession>A0A7W5P7D8</accession>
<evidence type="ECO:0000313" key="2">
    <source>
        <dbReference type="Proteomes" id="UP000565572"/>
    </source>
</evidence>
<evidence type="ECO:0000313" key="1">
    <source>
        <dbReference type="EMBL" id="MBB3327470.1"/>
    </source>
</evidence>
<organism evidence="1 2">
    <name type="scientific">Microlunatus antarcticus</name>
    <dbReference type="NCBI Taxonomy" id="53388"/>
    <lineage>
        <taxon>Bacteria</taxon>
        <taxon>Bacillati</taxon>
        <taxon>Actinomycetota</taxon>
        <taxon>Actinomycetes</taxon>
        <taxon>Propionibacteriales</taxon>
        <taxon>Propionibacteriaceae</taxon>
        <taxon>Microlunatus</taxon>
    </lineage>
</organism>
<name>A0A7W5P7D8_9ACTN</name>